<dbReference type="Proteomes" id="UP000824031">
    <property type="component" value="Unassembled WGS sequence"/>
</dbReference>
<reference evidence="6" key="1">
    <citation type="journal article" date="2021" name="PeerJ">
        <title>Extensive microbial diversity within the chicken gut microbiome revealed by metagenomics and culture.</title>
        <authorList>
            <person name="Gilroy R."/>
            <person name="Ravi A."/>
            <person name="Getino M."/>
            <person name="Pursley I."/>
            <person name="Horton D.L."/>
            <person name="Alikhan N.F."/>
            <person name="Baker D."/>
            <person name="Gharbi K."/>
            <person name="Hall N."/>
            <person name="Watson M."/>
            <person name="Adriaenssens E.M."/>
            <person name="Foster-Nyarko E."/>
            <person name="Jarju S."/>
            <person name="Secka A."/>
            <person name="Antonio M."/>
            <person name="Oren A."/>
            <person name="Chaudhuri R.R."/>
            <person name="La Ragione R."/>
            <person name="Hildebrand F."/>
            <person name="Pallen M.J."/>
        </authorList>
    </citation>
    <scope>NUCLEOTIDE SEQUENCE</scope>
    <source>
        <strain evidence="6">3436</strain>
    </source>
</reference>
<reference evidence="6" key="2">
    <citation type="submission" date="2021-04" db="EMBL/GenBank/DDBJ databases">
        <authorList>
            <person name="Gilroy R."/>
        </authorList>
    </citation>
    <scope>NUCLEOTIDE SEQUENCE</scope>
    <source>
        <strain evidence="6">3436</strain>
    </source>
</reference>
<evidence type="ECO:0000259" key="5">
    <source>
        <dbReference type="SMART" id="SM00849"/>
    </source>
</evidence>
<evidence type="ECO:0000256" key="3">
    <source>
        <dbReference type="ARBA" id="ARBA00022801"/>
    </source>
</evidence>
<dbReference type="AlphaFoldDB" id="A0A9D2JET5"/>
<keyword evidence="2" id="KW-0479">Metal-binding</keyword>
<proteinExistence type="predicted"/>
<evidence type="ECO:0000313" key="7">
    <source>
        <dbReference type="Proteomes" id="UP000824031"/>
    </source>
</evidence>
<accession>A0A9D2JET5</accession>
<evidence type="ECO:0000256" key="2">
    <source>
        <dbReference type="ARBA" id="ARBA00022723"/>
    </source>
</evidence>
<name>A0A9D2JET5_9FIRM</name>
<dbReference type="InterPro" id="IPR001279">
    <property type="entry name" value="Metallo-B-lactamas"/>
</dbReference>
<keyword evidence="4" id="KW-0862">Zinc</keyword>
<dbReference type="CDD" id="cd06262">
    <property type="entry name" value="metallo-hydrolase-like_MBL-fold"/>
    <property type="match status" value="1"/>
</dbReference>
<comment type="caution">
    <text evidence="6">The sequence shown here is derived from an EMBL/GenBank/DDBJ whole genome shotgun (WGS) entry which is preliminary data.</text>
</comment>
<organism evidence="6 7">
    <name type="scientific">Candidatus Gemmiger excrementavium</name>
    <dbReference type="NCBI Taxonomy" id="2838608"/>
    <lineage>
        <taxon>Bacteria</taxon>
        <taxon>Bacillati</taxon>
        <taxon>Bacillota</taxon>
        <taxon>Clostridia</taxon>
        <taxon>Eubacteriales</taxon>
        <taxon>Gemmiger</taxon>
    </lineage>
</organism>
<dbReference type="GO" id="GO:0046872">
    <property type="term" value="F:metal ion binding"/>
    <property type="evidence" value="ECO:0007669"/>
    <property type="project" value="UniProtKB-KW"/>
</dbReference>
<dbReference type="PANTHER" id="PTHR46233:SF3">
    <property type="entry name" value="HYDROXYACYLGLUTATHIONE HYDROLASE GLOC"/>
    <property type="match status" value="1"/>
</dbReference>
<evidence type="ECO:0000256" key="1">
    <source>
        <dbReference type="ARBA" id="ARBA00001947"/>
    </source>
</evidence>
<evidence type="ECO:0000313" key="6">
    <source>
        <dbReference type="EMBL" id="HIZ47825.1"/>
    </source>
</evidence>
<dbReference type="PANTHER" id="PTHR46233">
    <property type="entry name" value="HYDROXYACYLGLUTATHIONE HYDROLASE GLOC"/>
    <property type="match status" value="1"/>
</dbReference>
<dbReference type="EMBL" id="DXBO01000049">
    <property type="protein sequence ID" value="HIZ47825.1"/>
    <property type="molecule type" value="Genomic_DNA"/>
</dbReference>
<feature type="domain" description="Metallo-beta-lactamase" evidence="5">
    <location>
        <begin position="13"/>
        <end position="180"/>
    </location>
</feature>
<gene>
    <name evidence="6" type="ORF">H9810_03790</name>
</gene>
<dbReference type="GO" id="GO:0016787">
    <property type="term" value="F:hydrolase activity"/>
    <property type="evidence" value="ECO:0007669"/>
    <property type="project" value="UniProtKB-KW"/>
</dbReference>
<dbReference type="SUPFAM" id="SSF56281">
    <property type="entry name" value="Metallo-hydrolase/oxidoreductase"/>
    <property type="match status" value="1"/>
</dbReference>
<dbReference type="Gene3D" id="3.60.15.10">
    <property type="entry name" value="Ribonuclease Z/Hydroxyacylglutathione hydrolase-like"/>
    <property type="match status" value="1"/>
</dbReference>
<keyword evidence="3" id="KW-0378">Hydrolase</keyword>
<comment type="cofactor">
    <cofactor evidence="1">
        <name>Zn(2+)</name>
        <dbReference type="ChEBI" id="CHEBI:29105"/>
    </cofactor>
</comment>
<dbReference type="InterPro" id="IPR051453">
    <property type="entry name" value="MBL_Glyoxalase_II"/>
</dbReference>
<evidence type="ECO:0000256" key="4">
    <source>
        <dbReference type="ARBA" id="ARBA00022833"/>
    </source>
</evidence>
<dbReference type="SMART" id="SM00849">
    <property type="entry name" value="Lactamase_B"/>
    <property type="match status" value="1"/>
</dbReference>
<protein>
    <submittedName>
        <fullName evidence="6">MBL fold metallo-hydrolase</fullName>
    </submittedName>
</protein>
<dbReference type="InterPro" id="IPR036866">
    <property type="entry name" value="RibonucZ/Hydroxyglut_hydro"/>
</dbReference>
<sequence length="201" mass="21659">MKIQHIPGVPPLYTNTFLVVTEAGHGIIVDPAAAPRTYLEALQQTGANLTHLLLTHGHYDHVGAVADLKKATGCKVYMDPADALGTRMTPLTPDLVDESWPANGELTIDELTFKIYHTPGHTPGSVCLVCGEYMFSGDTLFAGSCGRVDLPGGNARQMQKSLTALAALPLADETQVLPGHESFSTLGQERRTNPYMNGLWF</sequence>
<dbReference type="Pfam" id="PF00753">
    <property type="entry name" value="Lactamase_B"/>
    <property type="match status" value="1"/>
</dbReference>